<dbReference type="AlphaFoldDB" id="A0A5K8A3Z6"/>
<proteinExistence type="predicted"/>
<gene>
    <name evidence="1" type="ORF">DSCOOX_03470</name>
</gene>
<organism evidence="1 2">
    <name type="scientific">Desulfosarcina ovata subsp. ovata</name>
    <dbReference type="NCBI Taxonomy" id="2752305"/>
    <lineage>
        <taxon>Bacteria</taxon>
        <taxon>Pseudomonadati</taxon>
        <taxon>Thermodesulfobacteriota</taxon>
        <taxon>Desulfobacteria</taxon>
        <taxon>Desulfobacterales</taxon>
        <taxon>Desulfosarcinaceae</taxon>
        <taxon>Desulfosarcina</taxon>
    </lineage>
</organism>
<dbReference type="EMBL" id="AP021879">
    <property type="protein sequence ID" value="BBO87167.1"/>
    <property type="molecule type" value="Genomic_DNA"/>
</dbReference>
<name>A0A5K8A3Z6_9BACT</name>
<evidence type="ECO:0000313" key="2">
    <source>
        <dbReference type="Proteomes" id="UP000422108"/>
    </source>
</evidence>
<reference evidence="1 2" key="1">
    <citation type="submission" date="2019-11" db="EMBL/GenBank/DDBJ databases">
        <title>Comparative genomics of hydrocarbon-degrading Desulfosarcina strains.</title>
        <authorList>
            <person name="Watanabe M."/>
            <person name="Kojima H."/>
            <person name="Fukui M."/>
        </authorList>
    </citation>
    <scope>NUCLEOTIDE SEQUENCE [LARGE SCALE GENOMIC DNA]</scope>
    <source>
        <strain evidence="2">oXyS1</strain>
    </source>
</reference>
<keyword evidence="2" id="KW-1185">Reference proteome</keyword>
<evidence type="ECO:0000313" key="1">
    <source>
        <dbReference type="EMBL" id="BBO87167.1"/>
    </source>
</evidence>
<dbReference type="Proteomes" id="UP000422108">
    <property type="component" value="Chromosome"/>
</dbReference>
<accession>A0A5K8A3Z6</accession>
<sequence>MTADRNASKIAETIVIGGKTQNVNLNAIERIEIITTIAVTENALMIEAAIMVTTSIKETDLNITAIGVHGTSGTGMREDIPKYTNMDNITVIMPI</sequence>
<protein>
    <submittedName>
        <fullName evidence="1">Uncharacterized protein</fullName>
    </submittedName>
</protein>